<feature type="domain" description="CRISPR-associated protein Cas6 C-terminal" evidence="1">
    <location>
        <begin position="172"/>
        <end position="288"/>
    </location>
</feature>
<organism evidence="2 3">
    <name type="scientific">Bullifex porci</name>
    <dbReference type="NCBI Taxonomy" id="2606638"/>
    <lineage>
        <taxon>Bacteria</taxon>
        <taxon>Pseudomonadati</taxon>
        <taxon>Spirochaetota</taxon>
        <taxon>Spirochaetia</taxon>
        <taxon>Spirochaetales</taxon>
        <taxon>Spirochaetaceae</taxon>
        <taxon>Bullifex</taxon>
    </lineage>
</organism>
<proteinExistence type="predicted"/>
<dbReference type="EMBL" id="VUNN01000004">
    <property type="protein sequence ID" value="MSU05912.1"/>
    <property type="molecule type" value="Genomic_DNA"/>
</dbReference>
<reference evidence="2 3" key="1">
    <citation type="submission" date="2019-08" db="EMBL/GenBank/DDBJ databases">
        <title>In-depth cultivation of the pig gut microbiome towards novel bacterial diversity and tailored functional studies.</title>
        <authorList>
            <person name="Wylensek D."/>
            <person name="Hitch T.C.A."/>
            <person name="Clavel T."/>
        </authorList>
    </citation>
    <scope>NUCLEOTIDE SEQUENCE [LARGE SCALE GENOMIC DNA]</scope>
    <source>
        <strain evidence="2 3">NM-380-WT-3C1</strain>
    </source>
</reference>
<dbReference type="Proteomes" id="UP000460549">
    <property type="component" value="Unassembled WGS sequence"/>
</dbReference>
<evidence type="ECO:0000313" key="2">
    <source>
        <dbReference type="EMBL" id="MSU05912.1"/>
    </source>
</evidence>
<accession>A0A7X2PBU9</accession>
<dbReference type="Gene3D" id="3.30.70.1900">
    <property type="match status" value="1"/>
</dbReference>
<dbReference type="AlphaFoldDB" id="A0A7X2PBU9"/>
<comment type="caution">
    <text evidence="2">The sequence shown here is derived from an EMBL/GenBank/DDBJ whole genome shotgun (WGS) entry which is preliminary data.</text>
</comment>
<evidence type="ECO:0000313" key="3">
    <source>
        <dbReference type="Proteomes" id="UP000460549"/>
    </source>
</evidence>
<gene>
    <name evidence="2" type="ORF">FYJ80_03845</name>
</gene>
<keyword evidence="3" id="KW-1185">Reference proteome</keyword>
<name>A0A7X2PBU9_9SPIO</name>
<sequence length="298" mass="34213">MNYLEIQCHLQFEKEITWFGYPETILRSVLGANLHRMCCIVKNQSKCSDCVLKDNCVYSWIFESHINKDSLSLTGRDKAPHPFILEYDQINPYEGIINITLLGKSMYFSPFIINAFIKAGENGIGKERIKYTITSLTSDSVEFFGNRTEIEAHTKKWDINEDNSDSRKIVGIELLTPCRIKSNGKYINRILIQDVLKSILRRVITLEELYGQPIKINTLDNFPYSIERDQRWVERRYVSSRTSTVMSLGGVVGKIHFSGALTNEQKNLLRAGELFHIGKNVAFGLGRIKLLYGEENDD</sequence>
<dbReference type="InterPro" id="IPR019267">
    <property type="entry name" value="CRISPR-assoc_Cas6_C"/>
</dbReference>
<evidence type="ECO:0000259" key="1">
    <source>
        <dbReference type="Pfam" id="PF10040"/>
    </source>
</evidence>
<protein>
    <submittedName>
        <fullName evidence="2">CRISPR system precrRNA processing endoribonuclease RAMP protein Cas6</fullName>
    </submittedName>
</protein>
<dbReference type="RefSeq" id="WP_154424818.1">
    <property type="nucleotide sequence ID" value="NZ_VUNN01000004.1"/>
</dbReference>
<dbReference type="Pfam" id="PF10040">
    <property type="entry name" value="CRISPR_Cas6"/>
    <property type="match status" value="1"/>
</dbReference>